<evidence type="ECO:0000256" key="1">
    <source>
        <dbReference type="SAM" id="Phobius"/>
    </source>
</evidence>
<keyword evidence="1" id="KW-1133">Transmembrane helix</keyword>
<dbReference type="Proteomes" id="UP000280405">
    <property type="component" value="Unassembled WGS sequence"/>
</dbReference>
<proteinExistence type="predicted"/>
<keyword evidence="1" id="KW-0472">Membrane</keyword>
<dbReference type="OrthoDB" id="6692699at2"/>
<organism evidence="2 3">
    <name type="scientific">Acinetobacter rongchengensis</name>
    <dbReference type="NCBI Taxonomy" id="2419601"/>
    <lineage>
        <taxon>Bacteria</taxon>
        <taxon>Pseudomonadati</taxon>
        <taxon>Pseudomonadota</taxon>
        <taxon>Gammaproteobacteria</taxon>
        <taxon>Moraxellales</taxon>
        <taxon>Moraxellaceae</taxon>
        <taxon>Acinetobacter</taxon>
    </lineage>
</organism>
<dbReference type="RefSeq" id="WP_120385021.1">
    <property type="nucleotide sequence ID" value="NZ_RAXT01000050.1"/>
</dbReference>
<feature type="transmembrane region" description="Helical" evidence="1">
    <location>
        <begin position="50"/>
        <end position="69"/>
    </location>
</feature>
<comment type="caution">
    <text evidence="2">The sequence shown here is derived from an EMBL/GenBank/DDBJ whole genome shotgun (WGS) entry which is preliminary data.</text>
</comment>
<gene>
    <name evidence="2" type="ORF">D7V20_15590</name>
</gene>
<evidence type="ECO:0000313" key="3">
    <source>
        <dbReference type="Proteomes" id="UP000280405"/>
    </source>
</evidence>
<name>A0A3A8F5G7_9GAMM</name>
<sequence length="131" mass="15160">MNKPKIDRDTLFVKLFFKNSQEVTAEEIEYYREHPEQIEEVTAPVNIHKMFLWGGALIGILIVVLSKFFKYSKVLAFESAWINEFIVDIAYESGIALIGAAITTYMMGVLLNRQQTNASKWRKEIRKKIKG</sequence>
<dbReference type="AlphaFoldDB" id="A0A3A8F5G7"/>
<feature type="transmembrane region" description="Helical" evidence="1">
    <location>
        <begin position="89"/>
        <end position="111"/>
    </location>
</feature>
<protein>
    <submittedName>
        <fullName evidence="2">Uncharacterized protein</fullName>
    </submittedName>
</protein>
<evidence type="ECO:0000313" key="2">
    <source>
        <dbReference type="EMBL" id="RKG35973.1"/>
    </source>
</evidence>
<dbReference type="EMBL" id="RAXT01000050">
    <property type="protein sequence ID" value="RKG35973.1"/>
    <property type="molecule type" value="Genomic_DNA"/>
</dbReference>
<keyword evidence="3" id="KW-1185">Reference proteome</keyword>
<keyword evidence="1" id="KW-0812">Transmembrane</keyword>
<accession>A0A3A8F5G7</accession>
<reference evidence="2 3" key="1">
    <citation type="submission" date="2018-09" db="EMBL/GenBank/DDBJ databases">
        <title>The draft genome of Acinetobacter spp. strains.</title>
        <authorList>
            <person name="Qin J."/>
            <person name="Feng Y."/>
            <person name="Zong Z."/>
        </authorList>
    </citation>
    <scope>NUCLEOTIDE SEQUENCE [LARGE SCALE GENOMIC DNA]</scope>
    <source>
        <strain evidence="2 3">WCHAc060115</strain>
    </source>
</reference>